<dbReference type="InterPro" id="IPR053788">
    <property type="entry name" value="CPC_1213-like"/>
</dbReference>
<organism evidence="2">
    <name type="scientific">bioreactor metagenome</name>
    <dbReference type="NCBI Taxonomy" id="1076179"/>
    <lineage>
        <taxon>unclassified sequences</taxon>
        <taxon>metagenomes</taxon>
        <taxon>ecological metagenomes</taxon>
    </lineage>
</organism>
<accession>A0A644WKW0</accession>
<reference evidence="2" key="1">
    <citation type="submission" date="2019-08" db="EMBL/GenBank/DDBJ databases">
        <authorList>
            <person name="Kucharzyk K."/>
            <person name="Murdoch R.W."/>
            <person name="Higgins S."/>
            <person name="Loffler F."/>
        </authorList>
    </citation>
    <scope>NUCLEOTIDE SEQUENCE</scope>
</reference>
<dbReference type="EMBL" id="VSSQ01001019">
    <property type="protein sequence ID" value="MPM04217.1"/>
    <property type="molecule type" value="Genomic_DNA"/>
</dbReference>
<comment type="caution">
    <text evidence="2">The sequence shown here is derived from an EMBL/GenBank/DDBJ whole genome shotgun (WGS) entry which is preliminary data.</text>
</comment>
<feature type="region of interest" description="Disordered" evidence="1">
    <location>
        <begin position="1"/>
        <end position="37"/>
    </location>
</feature>
<dbReference type="NCBIfam" id="NF040908">
    <property type="entry name" value="CPC_1213_fam"/>
    <property type="match status" value="1"/>
</dbReference>
<name>A0A644WKW0_9ZZZZ</name>
<proteinExistence type="predicted"/>
<evidence type="ECO:0000256" key="1">
    <source>
        <dbReference type="SAM" id="MobiDB-lite"/>
    </source>
</evidence>
<evidence type="ECO:0000313" key="2">
    <source>
        <dbReference type="EMBL" id="MPM04217.1"/>
    </source>
</evidence>
<gene>
    <name evidence="2" type="ORF">SDC9_50490</name>
</gene>
<dbReference type="AlphaFoldDB" id="A0A644WKW0"/>
<protein>
    <submittedName>
        <fullName evidence="2">Uncharacterized protein</fullName>
    </submittedName>
</protein>
<sequence length="57" mass="6728">MTDNKMKSTSNNKKEDGKFHSRHIKHNPQAESARAVFGLKDDNFQNFYDSREKKNKE</sequence>
<feature type="compositionally biased region" description="Basic and acidic residues" evidence="1">
    <location>
        <begin position="1"/>
        <end position="19"/>
    </location>
</feature>